<evidence type="ECO:0000313" key="3">
    <source>
        <dbReference type="Proteomes" id="UP001175227"/>
    </source>
</evidence>
<name>A0AA39U5J9_9AGAR</name>
<dbReference type="InterPro" id="IPR041078">
    <property type="entry name" value="Plavaka"/>
</dbReference>
<keyword evidence="3" id="KW-1185">Reference proteome</keyword>
<protein>
    <submittedName>
        <fullName evidence="2">Uncharacterized protein</fullName>
    </submittedName>
</protein>
<comment type="caution">
    <text evidence="2">The sequence shown here is derived from an EMBL/GenBank/DDBJ whole genome shotgun (WGS) entry which is preliminary data.</text>
</comment>
<organism evidence="2 3">
    <name type="scientific">Armillaria novae-zelandiae</name>
    <dbReference type="NCBI Taxonomy" id="153914"/>
    <lineage>
        <taxon>Eukaryota</taxon>
        <taxon>Fungi</taxon>
        <taxon>Dikarya</taxon>
        <taxon>Basidiomycota</taxon>
        <taxon>Agaricomycotina</taxon>
        <taxon>Agaricomycetes</taxon>
        <taxon>Agaricomycetidae</taxon>
        <taxon>Agaricales</taxon>
        <taxon>Marasmiineae</taxon>
        <taxon>Physalacriaceae</taxon>
        <taxon>Armillaria</taxon>
    </lineage>
</organism>
<accession>A0AA39U5J9</accession>
<dbReference type="AlphaFoldDB" id="A0AA39U5J9"/>
<evidence type="ECO:0000256" key="1">
    <source>
        <dbReference type="SAM" id="MobiDB-lite"/>
    </source>
</evidence>
<reference evidence="2" key="1">
    <citation type="submission" date="2023-06" db="EMBL/GenBank/DDBJ databases">
        <authorList>
            <consortium name="Lawrence Berkeley National Laboratory"/>
            <person name="Ahrendt S."/>
            <person name="Sahu N."/>
            <person name="Indic B."/>
            <person name="Wong-Bajracharya J."/>
            <person name="Merenyi Z."/>
            <person name="Ke H.-M."/>
            <person name="Monk M."/>
            <person name="Kocsube S."/>
            <person name="Drula E."/>
            <person name="Lipzen A."/>
            <person name="Balint B."/>
            <person name="Henrissat B."/>
            <person name="Andreopoulos B."/>
            <person name="Martin F.M."/>
            <person name="Harder C.B."/>
            <person name="Rigling D."/>
            <person name="Ford K.L."/>
            <person name="Foster G.D."/>
            <person name="Pangilinan J."/>
            <person name="Papanicolaou A."/>
            <person name="Barry K."/>
            <person name="LaButti K."/>
            <person name="Viragh M."/>
            <person name="Koriabine M."/>
            <person name="Yan M."/>
            <person name="Riley R."/>
            <person name="Champramary S."/>
            <person name="Plett K.L."/>
            <person name="Tsai I.J."/>
            <person name="Slot J."/>
            <person name="Sipos G."/>
            <person name="Plett J."/>
            <person name="Nagy L.G."/>
            <person name="Grigoriev I.V."/>
        </authorList>
    </citation>
    <scope>NUCLEOTIDE SEQUENCE</scope>
    <source>
        <strain evidence="2">ICMP 16352</strain>
    </source>
</reference>
<gene>
    <name evidence="2" type="ORF">IW261DRAFT_1553592</name>
</gene>
<dbReference type="Proteomes" id="UP001175227">
    <property type="component" value="Unassembled WGS sequence"/>
</dbReference>
<feature type="region of interest" description="Disordered" evidence="1">
    <location>
        <begin position="606"/>
        <end position="635"/>
    </location>
</feature>
<sequence>MIVTVPSPGEDISVGQPPVNLNDLDLELYKHDDIRTIYHPSSGRATIVDDFEDYRLHPDFQYAPPPIDPHPWRLFASRRNFELAEFILDAALTEKNMKTMFQLLKPEVGSNQDNVEFNIRSPKEFKEHWDLAVNMITPFEKSTVTMSLRGVDYTYDVYRRNLWNWALDLIKDPTLQPYFVWDAVQLSKWNGQAFERFIDKPWTAQAFWDLQTKLPKGGKVLYYIIYADKTCLSSFGMAQGYPVIARLGNLKASIRNGNGVGGGCVVGWLPVIKENAKLKGKVYYVDFKHRVWHAAFGYILEPLFVPSKLGSWVHLNLADEDLQLFPRVPIKSCDYKEANFVVLTRGVSGKKPCIMCLVPKSEQNLLHITYELWTKWQTQEILTDAAAIPRKDNWNSFLSTFSLRNIRGNAFWNIEDCDPFRALSFDCLHAYNNGLFGDHIQKEVISRVEALGSESVGWADDQNLYHFESGFMAVHFSDGTKYEDLSKLHMYAGFNLHTERSIQAIRDKLVKFSELIREYEQLTKSVKPGAKQWNFPKVHSHKHMVNDILEKGVTLNYNTKPNEKMHGPLKDAYQLRTNFKDVAEQVDLWCNSASFIRQQIDLHDEQMSENDGDDELEDEDSEAEQSRNMTLHGSRGKGGGVFTIEGIQALKADDPAFMGFRGRLSKFMEGQFEKYSDIIPEVDGQKVMFSSFHPKDKIQLHGLLKVDYENTVDWTTSTDYLRCSPDFYNHSRYDCLLIDTTDRPFFAQLVMVFTCVIGGKEFPLALIHLFDQPVDAATEKLDDDLGFYRVHVRKRKESMFVSVYMII</sequence>
<evidence type="ECO:0000313" key="2">
    <source>
        <dbReference type="EMBL" id="KAK0471119.1"/>
    </source>
</evidence>
<feature type="compositionally biased region" description="Acidic residues" evidence="1">
    <location>
        <begin position="607"/>
        <end position="623"/>
    </location>
</feature>
<dbReference type="EMBL" id="JAUEPR010000054">
    <property type="protein sequence ID" value="KAK0471119.1"/>
    <property type="molecule type" value="Genomic_DNA"/>
</dbReference>
<proteinExistence type="predicted"/>
<dbReference type="Pfam" id="PF18759">
    <property type="entry name" value="Plavaka"/>
    <property type="match status" value="1"/>
</dbReference>